<dbReference type="EMBL" id="JAVIJP010000069">
    <property type="protein sequence ID" value="KAL3619448.1"/>
    <property type="molecule type" value="Genomic_DNA"/>
</dbReference>
<dbReference type="InterPro" id="IPR038765">
    <property type="entry name" value="Papain-like_cys_pep_sf"/>
</dbReference>
<keyword evidence="5" id="KW-1185">Reference proteome</keyword>
<dbReference type="PANTHER" id="PTHR33018">
    <property type="entry name" value="OS10G0338966 PROTEIN-RELATED"/>
    <property type="match status" value="1"/>
</dbReference>
<evidence type="ECO:0000313" key="4">
    <source>
        <dbReference type="EMBL" id="KAL3619448.1"/>
    </source>
</evidence>
<accession>A0ABD3BPQ1</accession>
<dbReference type="AlphaFoldDB" id="A0ABD3BPQ1"/>
<reference evidence="5" key="1">
    <citation type="journal article" date="2024" name="IScience">
        <title>Strigolactones Initiate the Formation of Haustorium-like Structures in Castilleja.</title>
        <authorList>
            <person name="Buerger M."/>
            <person name="Peterson D."/>
            <person name="Chory J."/>
        </authorList>
    </citation>
    <scope>NUCLEOTIDE SEQUENCE [LARGE SCALE GENOMIC DNA]</scope>
</reference>
<keyword evidence="1" id="KW-0175">Coiled coil</keyword>
<feature type="domain" description="DUF8039" evidence="3">
    <location>
        <begin position="378"/>
        <end position="463"/>
    </location>
</feature>
<evidence type="ECO:0000313" key="5">
    <source>
        <dbReference type="Proteomes" id="UP001632038"/>
    </source>
</evidence>
<feature type="compositionally biased region" description="Basic and acidic residues" evidence="2">
    <location>
        <begin position="475"/>
        <end position="493"/>
    </location>
</feature>
<dbReference type="InterPro" id="IPR058352">
    <property type="entry name" value="DUF8039"/>
</dbReference>
<dbReference type="PANTHER" id="PTHR33018:SF34">
    <property type="entry name" value="OS02G0472350 PROTEIN"/>
    <property type="match status" value="1"/>
</dbReference>
<evidence type="ECO:0000256" key="2">
    <source>
        <dbReference type="SAM" id="MobiDB-lite"/>
    </source>
</evidence>
<feature type="region of interest" description="Disordered" evidence="2">
    <location>
        <begin position="471"/>
        <end position="493"/>
    </location>
</feature>
<protein>
    <recommendedName>
        <fullName evidence="3">DUF8039 domain-containing protein</fullName>
    </recommendedName>
</protein>
<evidence type="ECO:0000256" key="1">
    <source>
        <dbReference type="SAM" id="Coils"/>
    </source>
</evidence>
<organism evidence="4 5">
    <name type="scientific">Castilleja foliolosa</name>
    <dbReference type="NCBI Taxonomy" id="1961234"/>
    <lineage>
        <taxon>Eukaryota</taxon>
        <taxon>Viridiplantae</taxon>
        <taxon>Streptophyta</taxon>
        <taxon>Embryophyta</taxon>
        <taxon>Tracheophyta</taxon>
        <taxon>Spermatophyta</taxon>
        <taxon>Magnoliopsida</taxon>
        <taxon>eudicotyledons</taxon>
        <taxon>Gunneridae</taxon>
        <taxon>Pentapetalae</taxon>
        <taxon>asterids</taxon>
        <taxon>lamiids</taxon>
        <taxon>Lamiales</taxon>
        <taxon>Orobanchaceae</taxon>
        <taxon>Pedicularideae</taxon>
        <taxon>Castillejinae</taxon>
        <taxon>Castilleja</taxon>
    </lineage>
</organism>
<proteinExistence type="predicted"/>
<dbReference type="SUPFAM" id="SSF54001">
    <property type="entry name" value="Cysteine proteinases"/>
    <property type="match status" value="1"/>
</dbReference>
<feature type="coiled-coil region" evidence="1">
    <location>
        <begin position="322"/>
        <end position="349"/>
    </location>
</feature>
<sequence length="739" mass="85370">MDFDEEDDVPHLSDNGASNKKRGRGPAKGLPSGPQMVIDQWGFNGEPIGPYSSKFASYLGQLVRSRVHINTSWDLVSVDLKNQMWDEIKHDFVIDESKKKKALAKMGLLLKNFRTKLRGRYITKTIPMGKDNRPPYEVYPGIMTKDDWEVFVEHSNSKEFKERSQLNAKNAAMNLYPHHMGRKGYSKRVEKWKSSGLLQHFVDEDTDSSDCSTANSRHLLWFCARTALNDKKELVCLNPKMQPLLQKFYEVKQSVAKGEFIPTGKNDILTAVVGKPDHPGRTRGVGGVEGYSTLFGRDKRSSNVGANTLEMISLEQAKEIEKKCEARMIEQIEQLNKQWEERLSHLGIEMDGTRKIPIISPGLCSISRGKNLSFNDGDKCRLGLRNDHGVEEIVAHADVYNTAENQMLHNVPMLANHLKVNVRMVLEEFRMWKIPIAVDKADIFTLADAEGTFVQWPRDLVFFEEEKHATKKSKTTKEKTTKEKTTKEKTMKEKVKTKTSRVQIYPLVSQEQVKKLRGDVLEMHGILAMLRPENCEFSIPLHHDLFNYQSEDDESICVVNREDISQFCNVEELNISIIQSFVYFLSNKLQEGFTNFGFLCPETCSHENWQRDRDGTRSYMSYALTRCIDKNLVFLPYNQLSHWILIEDLITAFRVASLTNNRRTSLSRTFHKVQCYKQPGTTECGYYVMRYMYEIITKHRNSENIGRDWKEQRGSYSTIEMDAIQDLWARYFKDFVLNF</sequence>
<feature type="region of interest" description="Disordered" evidence="2">
    <location>
        <begin position="1"/>
        <end position="33"/>
    </location>
</feature>
<dbReference type="Proteomes" id="UP001632038">
    <property type="component" value="Unassembled WGS sequence"/>
</dbReference>
<evidence type="ECO:0000259" key="3">
    <source>
        <dbReference type="Pfam" id="PF26133"/>
    </source>
</evidence>
<comment type="caution">
    <text evidence="4">The sequence shown here is derived from an EMBL/GenBank/DDBJ whole genome shotgun (WGS) entry which is preliminary data.</text>
</comment>
<dbReference type="Pfam" id="PF26133">
    <property type="entry name" value="DUF8039"/>
    <property type="match status" value="1"/>
</dbReference>
<name>A0ABD3BPQ1_9LAMI</name>
<gene>
    <name evidence="4" type="ORF">CASFOL_037018</name>
</gene>